<dbReference type="Pfam" id="PF03551">
    <property type="entry name" value="PadR"/>
    <property type="match status" value="1"/>
</dbReference>
<dbReference type="EMBL" id="DXAM01000140">
    <property type="protein sequence ID" value="HJA05149.1"/>
    <property type="molecule type" value="Genomic_DNA"/>
</dbReference>
<dbReference type="Gene3D" id="1.10.10.10">
    <property type="entry name" value="Winged helix-like DNA-binding domain superfamily/Winged helix DNA-binding domain"/>
    <property type="match status" value="1"/>
</dbReference>
<dbReference type="InterPro" id="IPR005149">
    <property type="entry name" value="Tscrpt_reg_PadR_N"/>
</dbReference>
<reference evidence="2" key="1">
    <citation type="journal article" date="2021" name="PeerJ">
        <title>Extensive microbial diversity within the chicken gut microbiome revealed by metagenomics and culture.</title>
        <authorList>
            <person name="Gilroy R."/>
            <person name="Ravi A."/>
            <person name="Getino M."/>
            <person name="Pursley I."/>
            <person name="Horton D.L."/>
            <person name="Alikhan N.F."/>
            <person name="Baker D."/>
            <person name="Gharbi K."/>
            <person name="Hall N."/>
            <person name="Watson M."/>
            <person name="Adriaenssens E.M."/>
            <person name="Foster-Nyarko E."/>
            <person name="Jarju S."/>
            <person name="Secka A."/>
            <person name="Antonio M."/>
            <person name="Oren A."/>
            <person name="Chaudhuri R.R."/>
            <person name="La Ragione R."/>
            <person name="Hildebrand F."/>
            <person name="Pallen M.J."/>
        </authorList>
    </citation>
    <scope>NUCLEOTIDE SEQUENCE</scope>
    <source>
        <strain evidence="2">ChiHjej8B7-3636</strain>
    </source>
</reference>
<evidence type="ECO:0000313" key="3">
    <source>
        <dbReference type="Proteomes" id="UP000824220"/>
    </source>
</evidence>
<dbReference type="PANTHER" id="PTHR33169">
    <property type="entry name" value="PADR-FAMILY TRANSCRIPTIONAL REGULATOR"/>
    <property type="match status" value="1"/>
</dbReference>
<gene>
    <name evidence="2" type="ORF">H9800_09875</name>
</gene>
<dbReference type="Proteomes" id="UP000824220">
    <property type="component" value="Unassembled WGS sequence"/>
</dbReference>
<accession>A0A9D2H7E6</accession>
<evidence type="ECO:0000313" key="2">
    <source>
        <dbReference type="EMBL" id="HJA05149.1"/>
    </source>
</evidence>
<dbReference type="InterPro" id="IPR052509">
    <property type="entry name" value="Metal_resp_DNA-bind_regulator"/>
</dbReference>
<feature type="domain" description="Transcription regulator PadR N-terminal" evidence="1">
    <location>
        <begin position="22"/>
        <end position="87"/>
    </location>
</feature>
<dbReference type="InterPro" id="IPR036390">
    <property type="entry name" value="WH_DNA-bd_sf"/>
</dbReference>
<dbReference type="PANTHER" id="PTHR33169:SF14">
    <property type="entry name" value="TRANSCRIPTIONAL REGULATOR RV3488"/>
    <property type="match status" value="1"/>
</dbReference>
<reference evidence="2" key="2">
    <citation type="submission" date="2021-04" db="EMBL/GenBank/DDBJ databases">
        <authorList>
            <person name="Gilroy R."/>
        </authorList>
    </citation>
    <scope>NUCLEOTIDE SEQUENCE</scope>
    <source>
        <strain evidence="2">ChiHjej8B7-3636</strain>
    </source>
</reference>
<proteinExistence type="predicted"/>
<sequence length="110" mass="12689">MTDAFVAHVQELRRGTIVLACLRLLREAGYGYSLLEQLASHGFETDANTLYPLLRRLEKQGYLESEWNTDQSRPRKFYLTSDEGERLAETLTAEWHLLTRAIASLTDEEK</sequence>
<name>A0A9D2H7E6_9MICO</name>
<organism evidence="2 3">
    <name type="scientific">Candidatus Microbacterium stercoravium</name>
    <dbReference type="NCBI Taxonomy" id="2838697"/>
    <lineage>
        <taxon>Bacteria</taxon>
        <taxon>Bacillati</taxon>
        <taxon>Actinomycetota</taxon>
        <taxon>Actinomycetes</taxon>
        <taxon>Micrococcales</taxon>
        <taxon>Microbacteriaceae</taxon>
        <taxon>Microbacterium</taxon>
    </lineage>
</organism>
<protein>
    <submittedName>
        <fullName evidence="2">PadR family transcriptional regulator</fullName>
    </submittedName>
</protein>
<evidence type="ECO:0000259" key="1">
    <source>
        <dbReference type="Pfam" id="PF03551"/>
    </source>
</evidence>
<comment type="caution">
    <text evidence="2">The sequence shown here is derived from an EMBL/GenBank/DDBJ whole genome shotgun (WGS) entry which is preliminary data.</text>
</comment>
<dbReference type="SUPFAM" id="SSF46785">
    <property type="entry name" value="Winged helix' DNA-binding domain"/>
    <property type="match status" value="1"/>
</dbReference>
<dbReference type="InterPro" id="IPR036388">
    <property type="entry name" value="WH-like_DNA-bd_sf"/>
</dbReference>
<dbReference type="AlphaFoldDB" id="A0A9D2H7E6"/>